<dbReference type="Gene3D" id="3.10.10.10">
    <property type="entry name" value="HIV Type 1 Reverse Transcriptase, subunit A, domain 1"/>
    <property type="match status" value="1"/>
</dbReference>
<dbReference type="InterPro" id="IPR012337">
    <property type="entry name" value="RNaseH-like_sf"/>
</dbReference>
<protein>
    <recommendedName>
        <fullName evidence="1">RNA-directed DNA polymerase</fullName>
        <ecNumber evidence="1">2.7.7.49</ecNumber>
    </recommendedName>
</protein>
<dbReference type="InterPro" id="IPR001584">
    <property type="entry name" value="Integrase_cat-core"/>
</dbReference>
<dbReference type="InterPro" id="IPR036397">
    <property type="entry name" value="RNaseH_sf"/>
</dbReference>
<evidence type="ECO:0000259" key="10">
    <source>
        <dbReference type="PROSITE" id="PS50158"/>
    </source>
</evidence>
<dbReference type="InterPro" id="IPR041588">
    <property type="entry name" value="Integrase_H2C2"/>
</dbReference>
<feature type="domain" description="Integrase catalytic" evidence="13">
    <location>
        <begin position="1044"/>
        <end position="1194"/>
    </location>
</feature>
<evidence type="ECO:0000256" key="5">
    <source>
        <dbReference type="ARBA" id="ARBA00022759"/>
    </source>
</evidence>
<dbReference type="SUPFAM" id="SSF50630">
    <property type="entry name" value="Acid proteases"/>
    <property type="match status" value="1"/>
</dbReference>
<evidence type="ECO:0000259" key="11">
    <source>
        <dbReference type="PROSITE" id="PS50175"/>
    </source>
</evidence>
<evidence type="ECO:0000256" key="8">
    <source>
        <dbReference type="PROSITE-ProRule" id="PRU00047"/>
    </source>
</evidence>
<feature type="compositionally biased region" description="Polar residues" evidence="9">
    <location>
        <begin position="256"/>
        <end position="273"/>
    </location>
</feature>
<sequence length="1383" mass="156758">MALIGNVSEFDPELESWTEYSERLEHYFVANKIVEPDVKRSVLIAIIGPKAYKLLRNLCKPKEPGKLSFTELCEMLTKHHDPKPSETVARLKFHKRNRRNGESIADYVASLKSLTEHCNFNSLSEEPQDQMLRDQLIVGINDERIQSKLLSIEPKTGEIVSFKRVYELAIAAECAKKDVSDMKDSPTIHKTYTTIAKPCWRCDGNHQPYNCTYKDKTCYNCQQKGHISRKCRNEKRPNQEADTTKTFRGRGRGRSYTGSRKQVKSTTKGGSTHQVENIDNEVLEGNDFDEDDYYSFNEINYCEGNLNRANLGRVDPFMCKMNIEGQSVDLEIDTGASFTLLNAQEFKKLCRFNPELRQGLQKVDVILKTYTGETLDVNGVVKVEVDYNGQHFTLPVIVVSGTGQNLLGRNWLEIIQLDWKKLVHQVKVESSDHDSYLHRVKQKYNDVFTPGLGSYNGDSAKIYVKSDVKPKFFKARPLAFALREATDSELDRLVENGTLTPVQNSEWATPIVVVSKPSGGVRICGDYKVTINPVAESDTFPLPKIDSLLANLAGGKTFTKLDLSNAYQQMLLEDDSKKYCVINTHRGLFMYNRVPYGVKMAPGIFQRHMYNLLRDIPHVTVYIDDILITGVSDQEHKENLEKVLKRLHDKGLKIKFDKCYFFKPSVTYLGHEIDSTGLHPSKDKVRAFVDAPRPTDVHTLKSFLGGINFYGKFLKNLSSVLAPLYKLLRKGVSWHWSQPQEQSFKNAKKLLISSGVLVHYDPYKHIVLSCDASAYGIGAVLAHRNDDGSEHPIAFASRTLNDAEKNYAQIDRESLAIMFGVKHFHNYVFGLHFTLVTDHKPLVSLFHEHKALPSMASARVQCWAIALAAYDYNLEFRRGLDNGNADALSRLPLPNKPKSVPVPTDTILLLEHLSGQPISADHIRKWTASDPLHSRVLSFVKRGWSNEFKSQELKPFYVRRHELSVQEGCILWGNRVIIPPAGQQGILTELHEAHPGISVMKAIARSYVWWPHMDRDIEKAVENCEICQIHRSKPSKAPLHSWPYPEKPWERVHIDYAGPFLGKMFLIVIDAYSKWLEVKVMNNSTSTATIAELKEIFCTHGLPDILVSDNGSQFTSDEFQKFMLYNGIKHVTCAPFHPSSNGLAERAVQTFKNGVKKMKQGDIKTRVLRFLFRYRSSPHCVTGATPAKLSMNRELRTHLSLVHPDFRSKVISKQATQKLHHDKHVKSRVFDIHDNVLVLNYSGRGNRWLPGVIVEITGPVSYKIQLGDDRIVRRHVDQIRIRKFDSTVSETRVNEELPEIPIVSKQVTPSLSIPVSNEDLNPSVVLDTSPSNITDCNPCPDHSIIQTPPDTTPKDTVKPKISSPGVITTRSGRIVHKPDKLNL</sequence>
<dbReference type="Pfam" id="PF17921">
    <property type="entry name" value="Integrase_H2C2"/>
    <property type="match status" value="1"/>
</dbReference>
<keyword evidence="5" id="KW-0255">Endonuclease</keyword>
<feature type="domain" description="Reverse transcriptase" evidence="12">
    <location>
        <begin position="495"/>
        <end position="673"/>
    </location>
</feature>
<dbReference type="Gene3D" id="4.10.60.10">
    <property type="entry name" value="Zinc finger, CCHC-type"/>
    <property type="match status" value="1"/>
</dbReference>
<dbReference type="InterPro" id="IPR043502">
    <property type="entry name" value="DNA/RNA_pol_sf"/>
</dbReference>
<evidence type="ECO:0000256" key="4">
    <source>
        <dbReference type="ARBA" id="ARBA00022722"/>
    </source>
</evidence>
<feature type="region of interest" description="Disordered" evidence="9">
    <location>
        <begin position="232"/>
        <end position="273"/>
    </location>
</feature>
<keyword evidence="8" id="KW-0862">Zinc</keyword>
<dbReference type="PROSITE" id="PS50994">
    <property type="entry name" value="INTEGRASE"/>
    <property type="match status" value="1"/>
</dbReference>
<keyword evidence="8" id="KW-0863">Zinc-finger</keyword>
<dbReference type="Pfam" id="PF00665">
    <property type="entry name" value="rve"/>
    <property type="match status" value="1"/>
</dbReference>
<dbReference type="PROSITE" id="PS50158">
    <property type="entry name" value="ZF_CCHC"/>
    <property type="match status" value="1"/>
</dbReference>
<evidence type="ECO:0000259" key="13">
    <source>
        <dbReference type="PROSITE" id="PS50994"/>
    </source>
</evidence>
<dbReference type="CDD" id="cd01647">
    <property type="entry name" value="RT_LTR"/>
    <property type="match status" value="1"/>
</dbReference>
<keyword evidence="3" id="KW-0548">Nucleotidyltransferase</keyword>
<accession>A0ABM0GJL3</accession>
<evidence type="ECO:0000313" key="15">
    <source>
        <dbReference type="RefSeq" id="XP_002731288.1"/>
    </source>
</evidence>
<dbReference type="EC" id="2.7.7.49" evidence="1"/>
<dbReference type="PROSITE" id="PS50175">
    <property type="entry name" value="ASP_PROT_RETROV"/>
    <property type="match status" value="1"/>
</dbReference>
<reference evidence="15" key="1">
    <citation type="submission" date="2025-08" db="UniProtKB">
        <authorList>
            <consortium name="RefSeq"/>
        </authorList>
    </citation>
    <scope>IDENTIFICATION</scope>
    <source>
        <tissue evidence="15">Testes</tissue>
    </source>
</reference>
<keyword evidence="8" id="KW-0479">Metal-binding</keyword>
<evidence type="ECO:0000256" key="3">
    <source>
        <dbReference type="ARBA" id="ARBA00022695"/>
    </source>
</evidence>
<evidence type="ECO:0000256" key="9">
    <source>
        <dbReference type="SAM" id="MobiDB-lite"/>
    </source>
</evidence>
<dbReference type="PANTHER" id="PTHR37984">
    <property type="entry name" value="PROTEIN CBG26694"/>
    <property type="match status" value="1"/>
</dbReference>
<proteinExistence type="predicted"/>
<dbReference type="InterPro" id="IPR001995">
    <property type="entry name" value="Peptidase_A2_cat"/>
</dbReference>
<feature type="compositionally biased region" description="Basic and acidic residues" evidence="9">
    <location>
        <begin position="234"/>
        <end position="245"/>
    </location>
</feature>
<evidence type="ECO:0000256" key="1">
    <source>
        <dbReference type="ARBA" id="ARBA00012493"/>
    </source>
</evidence>
<dbReference type="RefSeq" id="XP_002731288.1">
    <property type="nucleotide sequence ID" value="XM_002731242.1"/>
</dbReference>
<feature type="domain" description="Peptidase A2" evidence="11">
    <location>
        <begin position="328"/>
        <end position="411"/>
    </location>
</feature>
<evidence type="ECO:0000313" key="14">
    <source>
        <dbReference type="Proteomes" id="UP000694865"/>
    </source>
</evidence>
<dbReference type="CDD" id="cd09274">
    <property type="entry name" value="RNase_HI_RT_Ty3"/>
    <property type="match status" value="1"/>
</dbReference>
<dbReference type="InterPro" id="IPR001878">
    <property type="entry name" value="Znf_CCHC"/>
</dbReference>
<evidence type="ECO:0000256" key="7">
    <source>
        <dbReference type="ARBA" id="ARBA00022918"/>
    </source>
</evidence>
<dbReference type="Gene3D" id="2.40.70.10">
    <property type="entry name" value="Acid Proteases"/>
    <property type="match status" value="1"/>
</dbReference>
<organism evidence="14 15">
    <name type="scientific">Saccoglossus kowalevskii</name>
    <name type="common">Acorn worm</name>
    <dbReference type="NCBI Taxonomy" id="10224"/>
    <lineage>
        <taxon>Eukaryota</taxon>
        <taxon>Metazoa</taxon>
        <taxon>Hemichordata</taxon>
        <taxon>Enteropneusta</taxon>
        <taxon>Harrimaniidae</taxon>
        <taxon>Saccoglossus</taxon>
    </lineage>
</organism>
<dbReference type="PANTHER" id="PTHR37984:SF13">
    <property type="entry name" value="RIBONUCLEASE H"/>
    <property type="match status" value="1"/>
</dbReference>
<keyword evidence="2" id="KW-0808">Transferase</keyword>
<keyword evidence="6" id="KW-0378">Hydrolase</keyword>
<dbReference type="InterPro" id="IPR043128">
    <property type="entry name" value="Rev_trsase/Diguanyl_cyclase"/>
</dbReference>
<dbReference type="Pfam" id="PF00098">
    <property type="entry name" value="zf-CCHC"/>
    <property type="match status" value="1"/>
</dbReference>
<dbReference type="InterPro" id="IPR021109">
    <property type="entry name" value="Peptidase_aspartic_dom_sf"/>
</dbReference>
<dbReference type="Gene3D" id="3.30.420.10">
    <property type="entry name" value="Ribonuclease H-like superfamily/Ribonuclease H"/>
    <property type="match status" value="1"/>
</dbReference>
<feature type="domain" description="CCHC-type" evidence="10">
    <location>
        <begin position="218"/>
        <end position="233"/>
    </location>
</feature>
<dbReference type="Gene3D" id="1.10.340.70">
    <property type="match status" value="1"/>
</dbReference>
<dbReference type="Gene3D" id="3.30.70.270">
    <property type="match status" value="2"/>
</dbReference>
<keyword evidence="4" id="KW-0540">Nuclease</keyword>
<dbReference type="Pfam" id="PF00078">
    <property type="entry name" value="RVT_1"/>
    <property type="match status" value="1"/>
</dbReference>
<keyword evidence="7" id="KW-0695">RNA-directed DNA polymerase</keyword>
<dbReference type="GeneID" id="100367960"/>
<dbReference type="Proteomes" id="UP000694865">
    <property type="component" value="Unplaced"/>
</dbReference>
<dbReference type="SMART" id="SM00343">
    <property type="entry name" value="ZnF_C2HC"/>
    <property type="match status" value="1"/>
</dbReference>
<dbReference type="InterPro" id="IPR000477">
    <property type="entry name" value="RT_dom"/>
</dbReference>
<evidence type="ECO:0000256" key="6">
    <source>
        <dbReference type="ARBA" id="ARBA00022801"/>
    </source>
</evidence>
<keyword evidence="14" id="KW-1185">Reference proteome</keyword>
<evidence type="ECO:0000259" key="12">
    <source>
        <dbReference type="PROSITE" id="PS50878"/>
    </source>
</evidence>
<dbReference type="InterPro" id="IPR041373">
    <property type="entry name" value="RT_RNaseH"/>
</dbReference>
<dbReference type="InterPro" id="IPR050951">
    <property type="entry name" value="Retrovirus_Pol_polyprotein"/>
</dbReference>
<dbReference type="Pfam" id="PF17917">
    <property type="entry name" value="RT_RNaseH"/>
    <property type="match status" value="1"/>
</dbReference>
<dbReference type="SUPFAM" id="SSF56672">
    <property type="entry name" value="DNA/RNA polymerases"/>
    <property type="match status" value="1"/>
</dbReference>
<name>A0ABM0GJL3_SACKO</name>
<dbReference type="SUPFAM" id="SSF53098">
    <property type="entry name" value="Ribonuclease H-like"/>
    <property type="match status" value="1"/>
</dbReference>
<dbReference type="PROSITE" id="PS50878">
    <property type="entry name" value="RT_POL"/>
    <property type="match status" value="1"/>
</dbReference>
<gene>
    <name evidence="15" type="primary">LOC100367960</name>
</gene>
<evidence type="ECO:0000256" key="2">
    <source>
        <dbReference type="ARBA" id="ARBA00022679"/>
    </source>
</evidence>